<feature type="non-terminal residue" evidence="1">
    <location>
        <position position="1"/>
    </location>
</feature>
<protein>
    <submittedName>
        <fullName evidence="1">B2L15 protein</fullName>
    </submittedName>
</protein>
<dbReference type="OrthoDB" id="9950208at2759"/>
<dbReference type="SUPFAM" id="SSF56854">
    <property type="entry name" value="Bcl-2 inhibitors of programmed cell death"/>
    <property type="match status" value="1"/>
</dbReference>
<dbReference type="PANTHER" id="PTHR36466:SF1">
    <property type="entry name" value="BCL-2-LIKE PROTEIN 15"/>
    <property type="match status" value="1"/>
</dbReference>
<accession>A0A7L4KEI3</accession>
<dbReference type="Proteomes" id="UP000519239">
    <property type="component" value="Unassembled WGS sequence"/>
</dbReference>
<dbReference type="GO" id="GO:0042981">
    <property type="term" value="P:regulation of apoptotic process"/>
    <property type="evidence" value="ECO:0007669"/>
    <property type="project" value="InterPro"/>
</dbReference>
<evidence type="ECO:0000313" key="2">
    <source>
        <dbReference type="Proteomes" id="UP000519239"/>
    </source>
</evidence>
<organism evidence="1 2">
    <name type="scientific">Ceuthmochares aereus</name>
    <dbReference type="NCBI Taxonomy" id="1961834"/>
    <lineage>
        <taxon>Eukaryota</taxon>
        <taxon>Metazoa</taxon>
        <taxon>Chordata</taxon>
        <taxon>Craniata</taxon>
        <taxon>Vertebrata</taxon>
        <taxon>Euteleostomi</taxon>
        <taxon>Archelosauria</taxon>
        <taxon>Archosauria</taxon>
        <taxon>Dinosauria</taxon>
        <taxon>Saurischia</taxon>
        <taxon>Theropoda</taxon>
        <taxon>Coelurosauria</taxon>
        <taxon>Aves</taxon>
        <taxon>Neognathae</taxon>
        <taxon>Neoaves</taxon>
        <taxon>Otidimorphae</taxon>
        <taxon>Cuculiformes</taxon>
        <taxon>Cuculidae</taxon>
        <taxon>Ceuthmochares</taxon>
    </lineage>
</organism>
<name>A0A7L4KEI3_9AVES</name>
<gene>
    <name evidence="1" type="primary">Bcl2l15</name>
    <name evidence="1" type="ORF">CEUAER_R09266</name>
</gene>
<evidence type="ECO:0000313" key="1">
    <source>
        <dbReference type="EMBL" id="NXY50734.1"/>
    </source>
</evidence>
<dbReference type="PANTHER" id="PTHR36466">
    <property type="entry name" value="BCL-2-LIKE PROTEIN 15"/>
    <property type="match status" value="1"/>
</dbReference>
<feature type="non-terminal residue" evidence="1">
    <location>
        <position position="171"/>
    </location>
</feature>
<dbReference type="InterPro" id="IPR036834">
    <property type="entry name" value="Bcl-2-like_sf"/>
</dbReference>
<dbReference type="InterPro" id="IPR033543">
    <property type="entry name" value="BCL2L15"/>
</dbReference>
<proteinExistence type="predicted"/>
<sequence>AVMGTFEEQTECVVEALFFDLLGEEESSFRSLETDSGGQLLLAEEPPATFDPIEIARRLRQMGDQCNMDFERVSSEALADVLKGKLKLGSLRLQMERFGTAVDSLSRSWSDQHPELVYEKAFLCVSVKLLMYLAKKIPTMVHPSQFVSVINGNPQVRSYIEACGGWVRMGR</sequence>
<dbReference type="AlphaFoldDB" id="A0A7L4KEI3"/>
<keyword evidence="2" id="KW-1185">Reference proteome</keyword>
<comment type="caution">
    <text evidence="1">The sequence shown here is derived from an EMBL/GenBank/DDBJ whole genome shotgun (WGS) entry which is preliminary data.</text>
</comment>
<reference evidence="1 2" key="1">
    <citation type="submission" date="2019-09" db="EMBL/GenBank/DDBJ databases">
        <title>Bird 10,000 Genomes (B10K) Project - Family phase.</title>
        <authorList>
            <person name="Zhang G."/>
        </authorList>
    </citation>
    <scope>NUCLEOTIDE SEQUENCE [LARGE SCALE GENOMIC DNA]</scope>
    <source>
        <strain evidence="1">B10K-CU-031-02</strain>
        <tissue evidence="1">Muscle</tissue>
    </source>
</reference>
<dbReference type="EMBL" id="VWPQ01012204">
    <property type="protein sequence ID" value="NXY50734.1"/>
    <property type="molecule type" value="Genomic_DNA"/>
</dbReference>